<evidence type="ECO:0008006" key="4">
    <source>
        <dbReference type="Google" id="ProtNLM"/>
    </source>
</evidence>
<dbReference type="Proteomes" id="UP000015520">
    <property type="component" value="Unassembled WGS sequence"/>
</dbReference>
<gene>
    <name evidence="2" type="ORF">M947_11160</name>
</gene>
<sequence length="98" mass="12051">MKIFRTRLYKTQLLRILRHIAKDKISASEKFHKNLNEQIENLINSPLKCRQSFYSDDENVRDMIFMKYTIQFKMYENKITILKIFNKNKPKEDRYNKT</sequence>
<dbReference type="EMBL" id="AUPZ01000020">
    <property type="protein sequence ID" value="EQB34374.1"/>
    <property type="molecule type" value="Genomic_DNA"/>
</dbReference>
<comment type="caution">
    <text evidence="2">The sequence shown here is derived from an EMBL/GenBank/DDBJ whole genome shotgun (WGS) entry which is preliminary data.</text>
</comment>
<dbReference type="InterPro" id="IPR035093">
    <property type="entry name" value="RelE/ParE_toxin_dom_sf"/>
</dbReference>
<dbReference type="RefSeq" id="WP_021288465.1">
    <property type="nucleotide sequence ID" value="NZ_AUPZ01000020.1"/>
</dbReference>
<protein>
    <recommendedName>
        <fullName evidence="4">Plasmid stabilization protein</fullName>
    </recommendedName>
</protein>
<keyword evidence="3" id="KW-1185">Reference proteome</keyword>
<organism evidence="2 3">
    <name type="scientific">Sulfurimonas hongkongensis</name>
    <dbReference type="NCBI Taxonomy" id="1172190"/>
    <lineage>
        <taxon>Bacteria</taxon>
        <taxon>Pseudomonadati</taxon>
        <taxon>Campylobacterota</taxon>
        <taxon>Epsilonproteobacteria</taxon>
        <taxon>Campylobacterales</taxon>
        <taxon>Sulfurimonadaceae</taxon>
        <taxon>Sulfurimonas</taxon>
    </lineage>
</organism>
<evidence type="ECO:0000313" key="3">
    <source>
        <dbReference type="Proteomes" id="UP000015520"/>
    </source>
</evidence>
<dbReference type="Pfam" id="PF05016">
    <property type="entry name" value="ParE_toxin"/>
    <property type="match status" value="1"/>
</dbReference>
<evidence type="ECO:0000313" key="2">
    <source>
        <dbReference type="EMBL" id="EQB34374.1"/>
    </source>
</evidence>
<dbReference type="OrthoDB" id="1362197at2"/>
<dbReference type="PATRIC" id="fig|1172190.3.peg.2151"/>
<keyword evidence="1" id="KW-1277">Toxin-antitoxin system</keyword>
<dbReference type="AlphaFoldDB" id="T0KCB3"/>
<dbReference type="eggNOG" id="COG3668">
    <property type="taxonomic scope" value="Bacteria"/>
</dbReference>
<name>T0KCB3_9BACT</name>
<evidence type="ECO:0000256" key="1">
    <source>
        <dbReference type="ARBA" id="ARBA00022649"/>
    </source>
</evidence>
<proteinExistence type="predicted"/>
<reference evidence="2 3" key="1">
    <citation type="submission" date="2013-07" db="EMBL/GenBank/DDBJ databases">
        <title>Sulfurimonas hongkongensis AST-10 Genome Sequencing.</title>
        <authorList>
            <person name="Cai L."/>
            <person name="Zhang T."/>
        </authorList>
    </citation>
    <scope>NUCLEOTIDE SEQUENCE [LARGE SCALE GENOMIC DNA]</scope>
    <source>
        <strain evidence="2 3">AST-10</strain>
    </source>
</reference>
<dbReference type="STRING" id="1172190.M947_11160"/>
<dbReference type="InterPro" id="IPR007712">
    <property type="entry name" value="RelE/ParE_toxin"/>
</dbReference>
<accession>T0KCB3</accession>
<dbReference type="Gene3D" id="3.30.2310.20">
    <property type="entry name" value="RelE-like"/>
    <property type="match status" value="1"/>
</dbReference>